<evidence type="ECO:0000313" key="2">
    <source>
        <dbReference type="Proteomes" id="UP000886998"/>
    </source>
</evidence>
<keyword evidence="2" id="KW-1185">Reference proteome</keyword>
<gene>
    <name evidence="1" type="ORF">TNIN_205491</name>
</gene>
<accession>A0A8X7CPR3</accession>
<dbReference type="AlphaFoldDB" id="A0A8X7CPR3"/>
<dbReference type="Proteomes" id="UP000886998">
    <property type="component" value="Unassembled WGS sequence"/>
</dbReference>
<protein>
    <submittedName>
        <fullName evidence="1">Uncharacterized protein</fullName>
    </submittedName>
</protein>
<organism evidence="1 2">
    <name type="scientific">Trichonephila inaurata madagascariensis</name>
    <dbReference type="NCBI Taxonomy" id="2747483"/>
    <lineage>
        <taxon>Eukaryota</taxon>
        <taxon>Metazoa</taxon>
        <taxon>Ecdysozoa</taxon>
        <taxon>Arthropoda</taxon>
        <taxon>Chelicerata</taxon>
        <taxon>Arachnida</taxon>
        <taxon>Araneae</taxon>
        <taxon>Araneomorphae</taxon>
        <taxon>Entelegynae</taxon>
        <taxon>Araneoidea</taxon>
        <taxon>Nephilidae</taxon>
        <taxon>Trichonephila</taxon>
        <taxon>Trichonephila inaurata</taxon>
    </lineage>
</organism>
<proteinExistence type="predicted"/>
<dbReference type="EMBL" id="BMAV01020206">
    <property type="protein sequence ID" value="GFY73580.1"/>
    <property type="molecule type" value="Genomic_DNA"/>
</dbReference>
<name>A0A8X7CPR3_9ARAC</name>
<comment type="caution">
    <text evidence="1">The sequence shown here is derived from an EMBL/GenBank/DDBJ whole genome shotgun (WGS) entry which is preliminary data.</text>
</comment>
<sequence length="168" mass="18454">MCRQGLNISVIAFLRHKRLYNVALMNKNSRSRTCAPLWTLLKDSMKIFSAVSYSLFCELKIICVTAFSKYSVIPNVSKQYTSSDIPNNSKTNANSSTDLVGDFDSSINLSTAFDVPNGLVTAFDLSNGLFVAFDLSDSLAVAFDLSVGLVVACFLHNVNSFSFLYKTS</sequence>
<evidence type="ECO:0000313" key="1">
    <source>
        <dbReference type="EMBL" id="GFY73580.1"/>
    </source>
</evidence>
<reference evidence="1" key="1">
    <citation type="submission" date="2020-08" db="EMBL/GenBank/DDBJ databases">
        <title>Multicomponent nature underlies the extraordinary mechanical properties of spider dragline silk.</title>
        <authorList>
            <person name="Kono N."/>
            <person name="Nakamura H."/>
            <person name="Mori M."/>
            <person name="Yoshida Y."/>
            <person name="Ohtoshi R."/>
            <person name="Malay A.D."/>
            <person name="Moran D.A.P."/>
            <person name="Tomita M."/>
            <person name="Numata K."/>
            <person name="Arakawa K."/>
        </authorList>
    </citation>
    <scope>NUCLEOTIDE SEQUENCE</scope>
</reference>